<dbReference type="Pfam" id="PF02538">
    <property type="entry name" value="Hydantoinase_B"/>
    <property type="match status" value="1"/>
</dbReference>
<dbReference type="InterPro" id="IPR003692">
    <property type="entry name" value="Hydantoinase_B"/>
</dbReference>
<dbReference type="GO" id="GO:0003824">
    <property type="term" value="F:catalytic activity"/>
    <property type="evidence" value="ECO:0007669"/>
    <property type="project" value="InterPro"/>
</dbReference>
<evidence type="ECO:0000313" key="2">
    <source>
        <dbReference type="EMBL" id="SVA25298.1"/>
    </source>
</evidence>
<accession>A0A381UCG6</accession>
<sequence length="110" mass="12098">VEQPRSTIDNQVMWARLISVVEEQAQALLRTAFGSVVREAGDLSAGVYDIQGRMLAQAVTGTPGHVNTMAMAVSHFLERFPLDSMKPGDVFVTNDPWMGTGHLFDYVMLT</sequence>
<name>A0A381UCG6_9ZZZZ</name>
<dbReference type="AlphaFoldDB" id="A0A381UCG6"/>
<organism evidence="2">
    <name type="scientific">marine metagenome</name>
    <dbReference type="NCBI Taxonomy" id="408172"/>
    <lineage>
        <taxon>unclassified sequences</taxon>
        <taxon>metagenomes</taxon>
        <taxon>ecological metagenomes</taxon>
    </lineage>
</organism>
<feature type="non-terminal residue" evidence="2">
    <location>
        <position position="1"/>
    </location>
</feature>
<protein>
    <recommendedName>
        <fullName evidence="1">Hydantoinase B/oxoprolinase domain-containing protein</fullName>
    </recommendedName>
</protein>
<evidence type="ECO:0000259" key="1">
    <source>
        <dbReference type="Pfam" id="PF02538"/>
    </source>
</evidence>
<dbReference type="EMBL" id="UINC01006072">
    <property type="protein sequence ID" value="SVA25298.1"/>
    <property type="molecule type" value="Genomic_DNA"/>
</dbReference>
<proteinExistence type="predicted"/>
<gene>
    <name evidence="2" type="ORF">METZ01_LOCUS78152</name>
</gene>
<feature type="non-terminal residue" evidence="2">
    <location>
        <position position="110"/>
    </location>
</feature>
<feature type="domain" description="Hydantoinase B/oxoprolinase" evidence="1">
    <location>
        <begin position="8"/>
        <end position="110"/>
    </location>
</feature>
<reference evidence="2" key="1">
    <citation type="submission" date="2018-05" db="EMBL/GenBank/DDBJ databases">
        <authorList>
            <person name="Lanie J.A."/>
            <person name="Ng W.-L."/>
            <person name="Kazmierczak K.M."/>
            <person name="Andrzejewski T.M."/>
            <person name="Davidsen T.M."/>
            <person name="Wayne K.J."/>
            <person name="Tettelin H."/>
            <person name="Glass J.I."/>
            <person name="Rusch D."/>
            <person name="Podicherti R."/>
            <person name="Tsui H.-C.T."/>
            <person name="Winkler M.E."/>
        </authorList>
    </citation>
    <scope>NUCLEOTIDE SEQUENCE</scope>
</reference>